<reference evidence="1" key="1">
    <citation type="submission" date="2020-05" db="EMBL/GenBank/DDBJ databases">
        <title>Large-scale comparative analyses of tick genomes elucidate their genetic diversity and vector capacities.</title>
        <authorList>
            <person name="Jia N."/>
            <person name="Wang J."/>
            <person name="Shi W."/>
            <person name="Du L."/>
            <person name="Sun Y."/>
            <person name="Zhan W."/>
            <person name="Jiang J."/>
            <person name="Wang Q."/>
            <person name="Zhang B."/>
            <person name="Ji P."/>
            <person name="Sakyi L.B."/>
            <person name="Cui X."/>
            <person name="Yuan T."/>
            <person name="Jiang B."/>
            <person name="Yang W."/>
            <person name="Lam T.T.-Y."/>
            <person name="Chang Q."/>
            <person name="Ding S."/>
            <person name="Wang X."/>
            <person name="Zhu J."/>
            <person name="Ruan X."/>
            <person name="Zhao L."/>
            <person name="Wei J."/>
            <person name="Que T."/>
            <person name="Du C."/>
            <person name="Cheng J."/>
            <person name="Dai P."/>
            <person name="Han X."/>
            <person name="Huang E."/>
            <person name="Gao Y."/>
            <person name="Liu J."/>
            <person name="Shao H."/>
            <person name="Ye R."/>
            <person name="Li L."/>
            <person name="Wei W."/>
            <person name="Wang X."/>
            <person name="Wang C."/>
            <person name="Yang T."/>
            <person name="Huo Q."/>
            <person name="Li W."/>
            <person name="Guo W."/>
            <person name="Chen H."/>
            <person name="Zhou L."/>
            <person name="Ni X."/>
            <person name="Tian J."/>
            <person name="Zhou Y."/>
            <person name="Sheng Y."/>
            <person name="Liu T."/>
            <person name="Pan Y."/>
            <person name="Xia L."/>
            <person name="Li J."/>
            <person name="Zhao F."/>
            <person name="Cao W."/>
        </authorList>
    </citation>
    <scope>NUCLEOTIDE SEQUENCE</scope>
    <source>
        <strain evidence="1">Dsil-2018</strain>
    </source>
</reference>
<organism evidence="1 2">
    <name type="scientific">Dermacentor silvarum</name>
    <name type="common">Tick</name>
    <dbReference type="NCBI Taxonomy" id="543639"/>
    <lineage>
        <taxon>Eukaryota</taxon>
        <taxon>Metazoa</taxon>
        <taxon>Ecdysozoa</taxon>
        <taxon>Arthropoda</taxon>
        <taxon>Chelicerata</taxon>
        <taxon>Arachnida</taxon>
        <taxon>Acari</taxon>
        <taxon>Parasitiformes</taxon>
        <taxon>Ixodida</taxon>
        <taxon>Ixodoidea</taxon>
        <taxon>Ixodidae</taxon>
        <taxon>Rhipicephalinae</taxon>
        <taxon>Dermacentor</taxon>
    </lineage>
</organism>
<accession>A0ACB8DL52</accession>
<gene>
    <name evidence="1" type="ORF">HPB49_019706</name>
</gene>
<proteinExistence type="predicted"/>
<evidence type="ECO:0000313" key="1">
    <source>
        <dbReference type="EMBL" id="KAH7971162.1"/>
    </source>
</evidence>
<sequence>MDCQFGQTATLKLQNEEEATKARIFLKDVDGTEEQKFVPTSEKLEPVCYVSVATQTKDLGDPSPVIRPVALAADVTGTEAAALNLDVNPFVRYPLIIMNCVLWVLGLVLFVGGLYAYISTSSRASAPEPSETVLNIYSQLVVHVEATVMLVGTLLVLLSFCGCVGALRENTCLLNAYSSLITALLLLNLIVGLLVFSLPAQLKRMLRSTLSTHLVMHYRDSPDLQHLIDSIQEDLQCCGLSQRSFRDWNSNMYFNCSRTNPSSERCSVPYSCCRRNSTQEVVNLSCGQGVLNRTDYDAWFTVYTGNCVDAAHRFMRENVTIITGTCLVFVILLAFVQMVTQALVDEIFIIRRIYEKMAVLSAPALSDLWIPAAVMVLGGLIAGISRKLSLIANLRFKVDKSTLRNGGDLVADVLKAHDVKFLFCLSGGHISPILVAAEREGIRVVDTRHEVNAVFAADAVARLSGKIGVAAVTAGPGLTNTVTAVKNAQMAESPVLLLGGAAATAVKGRGALQDIDQLSLFKSLCKFTGHCHYVQQCAEIISRAKRPVCIVGSQATLPPLPVQELRAALEKLGIPCFLGGMARGLLGRHSEIQMRHCRRDALAQADVVILAGSVCDFRLSYGRVLSRKSKIIAVNRNRSQLYKNSDAFWKPTVAVEADVGSFLASLAEALPDFKCDLSWIQTLRDMDNAKEEKNKAMVEVPADKHLSPLKVLSELEASLPDDTILVADGGDFVGTASYILRPSGPLRWLDPGAFGTLGVGGGFALGAKLCHPEALVVIIYGDGSLGYSMLEFDTFVRHKIPVVAVVGNDACWMQISREQVKMFKSNVACGLSLHPCLLPDV</sequence>
<dbReference type="EMBL" id="CM023480">
    <property type="protein sequence ID" value="KAH7971162.1"/>
    <property type="molecule type" value="Genomic_DNA"/>
</dbReference>
<name>A0ACB8DL52_DERSI</name>
<dbReference type="Proteomes" id="UP000821865">
    <property type="component" value="Chromosome 11"/>
</dbReference>
<protein>
    <submittedName>
        <fullName evidence="1">Uncharacterized protein</fullName>
    </submittedName>
</protein>
<comment type="caution">
    <text evidence="1">The sequence shown here is derived from an EMBL/GenBank/DDBJ whole genome shotgun (WGS) entry which is preliminary data.</text>
</comment>
<keyword evidence="2" id="KW-1185">Reference proteome</keyword>
<evidence type="ECO:0000313" key="2">
    <source>
        <dbReference type="Proteomes" id="UP000821865"/>
    </source>
</evidence>